<dbReference type="Gene3D" id="1.20.1110.10">
    <property type="entry name" value="Calcium-transporting ATPase, transmembrane domain"/>
    <property type="match status" value="1"/>
</dbReference>
<dbReference type="EMBL" id="JASJQH010004075">
    <property type="protein sequence ID" value="KAK9759431.1"/>
    <property type="molecule type" value="Genomic_DNA"/>
</dbReference>
<evidence type="ECO:0000256" key="2">
    <source>
        <dbReference type="SAM" id="Phobius"/>
    </source>
</evidence>
<keyword evidence="2" id="KW-1133">Transmembrane helix</keyword>
<feature type="transmembrane region" description="Helical" evidence="2">
    <location>
        <begin position="34"/>
        <end position="56"/>
    </location>
</feature>
<sequence length="103" mass="11486">MDSADVILLRSQLQDLLTLLTLSRVVINRIRINIFLAIVFNILAVPIAGGLLFPWVKFRLPPVLAILLLCISTLSVVISSVLLKLFKPPKITLELDQKVVTKK</sequence>
<keyword evidence="4" id="KW-1185">Reference proteome</keyword>
<accession>A0ABR2WD55</accession>
<organism evidence="3 4">
    <name type="scientific">Basidiobolus ranarum</name>
    <dbReference type="NCBI Taxonomy" id="34480"/>
    <lineage>
        <taxon>Eukaryota</taxon>
        <taxon>Fungi</taxon>
        <taxon>Fungi incertae sedis</taxon>
        <taxon>Zoopagomycota</taxon>
        <taxon>Entomophthoromycotina</taxon>
        <taxon>Basidiobolomycetes</taxon>
        <taxon>Basidiobolales</taxon>
        <taxon>Basidiobolaceae</taxon>
        <taxon>Basidiobolus</taxon>
    </lineage>
</organism>
<evidence type="ECO:0000256" key="1">
    <source>
        <dbReference type="ARBA" id="ARBA00022723"/>
    </source>
</evidence>
<keyword evidence="3" id="KW-0808">Transferase</keyword>
<dbReference type="GO" id="GO:0004674">
    <property type="term" value="F:protein serine/threonine kinase activity"/>
    <property type="evidence" value="ECO:0007669"/>
    <property type="project" value="UniProtKB-KW"/>
</dbReference>
<dbReference type="PANTHER" id="PTHR46594">
    <property type="entry name" value="P-TYPE CATION-TRANSPORTING ATPASE"/>
    <property type="match status" value="1"/>
</dbReference>
<dbReference type="Proteomes" id="UP001479436">
    <property type="component" value="Unassembled WGS sequence"/>
</dbReference>
<keyword evidence="2" id="KW-0472">Membrane</keyword>
<dbReference type="SUPFAM" id="SSF56784">
    <property type="entry name" value="HAD-like"/>
    <property type="match status" value="1"/>
</dbReference>
<evidence type="ECO:0000313" key="3">
    <source>
        <dbReference type="EMBL" id="KAK9759431.1"/>
    </source>
</evidence>
<feature type="transmembrane region" description="Helical" evidence="2">
    <location>
        <begin position="62"/>
        <end position="83"/>
    </location>
</feature>
<keyword evidence="3" id="KW-0418">Kinase</keyword>
<keyword evidence="3" id="KW-0723">Serine/threonine-protein kinase</keyword>
<dbReference type="InterPro" id="IPR036412">
    <property type="entry name" value="HAD-like_sf"/>
</dbReference>
<keyword evidence="1" id="KW-0479">Metal-binding</keyword>
<gene>
    <name evidence="3" type="primary">RAN1</name>
    <name evidence="3" type="ORF">K7432_017625</name>
</gene>
<dbReference type="PANTHER" id="PTHR46594:SF4">
    <property type="entry name" value="P-TYPE CATION-TRANSPORTING ATPASE"/>
    <property type="match status" value="1"/>
</dbReference>
<comment type="caution">
    <text evidence="3">The sequence shown here is derived from an EMBL/GenBank/DDBJ whole genome shotgun (WGS) entry which is preliminary data.</text>
</comment>
<reference evidence="3 4" key="1">
    <citation type="submission" date="2023-04" db="EMBL/GenBank/DDBJ databases">
        <title>Genome of Basidiobolus ranarum AG-B5.</title>
        <authorList>
            <person name="Stajich J.E."/>
            <person name="Carter-House D."/>
            <person name="Gryganskyi A."/>
        </authorList>
    </citation>
    <scope>NUCLEOTIDE SEQUENCE [LARGE SCALE GENOMIC DNA]</scope>
    <source>
        <strain evidence="3 4">AG-B5</strain>
    </source>
</reference>
<proteinExistence type="predicted"/>
<protein>
    <submittedName>
        <fullName evidence="3">Serine/threonine protein kinase Ran1</fullName>
    </submittedName>
</protein>
<evidence type="ECO:0000313" key="4">
    <source>
        <dbReference type="Proteomes" id="UP001479436"/>
    </source>
</evidence>
<keyword evidence="2" id="KW-0812">Transmembrane</keyword>
<name>A0ABR2WD55_9FUNG</name>